<dbReference type="AlphaFoldDB" id="A0AA97L0E8"/>
<dbReference type="GeneID" id="129331245"/>
<evidence type="ECO:0000256" key="5">
    <source>
        <dbReference type="SAM" id="SignalP"/>
    </source>
</evidence>
<dbReference type="PANTHER" id="PTHR14156:SF0">
    <property type="entry name" value="PROMOTILIN"/>
    <property type="match status" value="1"/>
</dbReference>
<comment type="subcellular location">
    <subcellularLocation>
        <location evidence="1">Secreted</location>
    </subcellularLocation>
</comment>
<evidence type="ECO:0000256" key="3">
    <source>
        <dbReference type="ARBA" id="ARBA00022525"/>
    </source>
</evidence>
<dbReference type="CTD" id="4295"/>
<keyword evidence="4" id="KW-0372">Hormone</keyword>
<comment type="similarity">
    <text evidence="2">Belongs to the motilin family.</text>
</comment>
<reference evidence="8" key="1">
    <citation type="submission" date="2025-08" db="UniProtKB">
        <authorList>
            <consortium name="RefSeq"/>
        </authorList>
    </citation>
    <scope>IDENTIFICATION</scope>
    <source>
        <tissue evidence="8">Blood</tissue>
    </source>
</reference>
<dbReference type="InterPro" id="IPR015662">
    <property type="entry name" value="Promotilin"/>
</dbReference>
<sequence length="111" mass="12802">MVPRKVMATFLLLYMVAMLAKQSEGFISFFNPGEFERMQARERNQGQKESLTMQKRSDTKGFAKFSEDGQVIKLIAPVEIGIHLNSRQLEKYQDALEELLTEMFPDPQNVN</sequence>
<dbReference type="RefSeq" id="XP_054837661.1">
    <property type="nucleotide sequence ID" value="XM_054981686.1"/>
</dbReference>
<keyword evidence="5" id="KW-0732">Signal</keyword>
<keyword evidence="7" id="KW-1185">Reference proteome</keyword>
<gene>
    <name evidence="8" type="primary">MLN</name>
</gene>
<organism evidence="7 8">
    <name type="scientific">Eublepharis macularius</name>
    <name type="common">Leopard gecko</name>
    <name type="synonym">Cyrtodactylus macularius</name>
    <dbReference type="NCBI Taxonomy" id="481883"/>
    <lineage>
        <taxon>Eukaryota</taxon>
        <taxon>Metazoa</taxon>
        <taxon>Chordata</taxon>
        <taxon>Craniata</taxon>
        <taxon>Vertebrata</taxon>
        <taxon>Euteleostomi</taxon>
        <taxon>Lepidosauria</taxon>
        <taxon>Squamata</taxon>
        <taxon>Bifurcata</taxon>
        <taxon>Gekkota</taxon>
        <taxon>Eublepharidae</taxon>
        <taxon>Eublepharinae</taxon>
        <taxon>Eublepharis</taxon>
    </lineage>
</organism>
<dbReference type="GO" id="GO:0005179">
    <property type="term" value="F:hormone activity"/>
    <property type="evidence" value="ECO:0007669"/>
    <property type="project" value="UniProtKB-KW"/>
</dbReference>
<evidence type="ECO:0000313" key="8">
    <source>
        <dbReference type="RefSeq" id="XP_054837661.1"/>
    </source>
</evidence>
<evidence type="ECO:0000256" key="4">
    <source>
        <dbReference type="ARBA" id="ARBA00022702"/>
    </source>
</evidence>
<proteinExistence type="inferred from homology"/>
<evidence type="ECO:0000259" key="6">
    <source>
        <dbReference type="Pfam" id="PF04643"/>
    </source>
</evidence>
<feature type="signal peptide" evidence="5">
    <location>
        <begin position="1"/>
        <end position="25"/>
    </location>
</feature>
<accession>A0AA97L0E8</accession>
<dbReference type="Proteomes" id="UP001190640">
    <property type="component" value="Chromosome 5"/>
</dbReference>
<dbReference type="GO" id="GO:0005576">
    <property type="term" value="C:extracellular region"/>
    <property type="evidence" value="ECO:0007669"/>
    <property type="project" value="UniProtKB-SubCell"/>
</dbReference>
<evidence type="ECO:0000256" key="1">
    <source>
        <dbReference type="ARBA" id="ARBA00004613"/>
    </source>
</evidence>
<dbReference type="Pfam" id="PF04643">
    <property type="entry name" value="Motilin_assoc"/>
    <property type="match status" value="1"/>
</dbReference>
<name>A0AA97L0E8_EUBMA</name>
<dbReference type="InterPro" id="IPR006737">
    <property type="entry name" value="Motilin_assoc"/>
</dbReference>
<keyword evidence="3" id="KW-0964">Secreted</keyword>
<dbReference type="KEGG" id="emc:129331245"/>
<evidence type="ECO:0000313" key="7">
    <source>
        <dbReference type="Proteomes" id="UP001190640"/>
    </source>
</evidence>
<feature type="chain" id="PRO_5041672768" evidence="5">
    <location>
        <begin position="26"/>
        <end position="111"/>
    </location>
</feature>
<evidence type="ECO:0000256" key="2">
    <source>
        <dbReference type="ARBA" id="ARBA00006473"/>
    </source>
</evidence>
<feature type="domain" description="Motilin/ghrelin-associated peptide" evidence="6">
    <location>
        <begin position="66"/>
        <end position="109"/>
    </location>
</feature>
<protein>
    <submittedName>
        <fullName evidence="8">Promotilin</fullName>
    </submittedName>
</protein>
<dbReference type="PANTHER" id="PTHR14156">
    <property type="entry name" value="MOTILIN"/>
    <property type="match status" value="1"/>
</dbReference>